<dbReference type="OrthoDB" id="411615at2759"/>
<dbReference type="EMBL" id="BGPR01000531">
    <property type="protein sequence ID" value="GBM25151.1"/>
    <property type="molecule type" value="Genomic_DNA"/>
</dbReference>
<evidence type="ECO:0000313" key="1">
    <source>
        <dbReference type="EMBL" id="GBM25151.1"/>
    </source>
</evidence>
<reference evidence="1 2" key="1">
    <citation type="journal article" date="2019" name="Sci. Rep.">
        <title>Orb-weaving spider Araneus ventricosus genome elucidates the spidroin gene catalogue.</title>
        <authorList>
            <person name="Kono N."/>
            <person name="Nakamura H."/>
            <person name="Ohtoshi R."/>
            <person name="Moran D.A.P."/>
            <person name="Shinohara A."/>
            <person name="Yoshida Y."/>
            <person name="Fujiwara M."/>
            <person name="Mori M."/>
            <person name="Tomita M."/>
            <person name="Arakawa K."/>
        </authorList>
    </citation>
    <scope>NUCLEOTIDE SEQUENCE [LARGE SCALE GENOMIC DNA]</scope>
</reference>
<comment type="caution">
    <text evidence="1">The sequence shown here is derived from an EMBL/GenBank/DDBJ whole genome shotgun (WGS) entry which is preliminary data.</text>
</comment>
<organism evidence="1 2">
    <name type="scientific">Araneus ventricosus</name>
    <name type="common">Orbweaver spider</name>
    <name type="synonym">Epeira ventricosa</name>
    <dbReference type="NCBI Taxonomy" id="182803"/>
    <lineage>
        <taxon>Eukaryota</taxon>
        <taxon>Metazoa</taxon>
        <taxon>Ecdysozoa</taxon>
        <taxon>Arthropoda</taxon>
        <taxon>Chelicerata</taxon>
        <taxon>Arachnida</taxon>
        <taxon>Araneae</taxon>
        <taxon>Araneomorphae</taxon>
        <taxon>Entelegynae</taxon>
        <taxon>Araneoidea</taxon>
        <taxon>Araneidae</taxon>
        <taxon>Araneus</taxon>
    </lineage>
</organism>
<name>A0A4Y2E8C2_ARAVE</name>
<protein>
    <submittedName>
        <fullName evidence="1">Uncharacterized protein</fullName>
    </submittedName>
</protein>
<keyword evidence="2" id="KW-1185">Reference proteome</keyword>
<dbReference type="Proteomes" id="UP000499080">
    <property type="component" value="Unassembled WGS sequence"/>
</dbReference>
<dbReference type="AlphaFoldDB" id="A0A4Y2E8C2"/>
<evidence type="ECO:0000313" key="2">
    <source>
        <dbReference type="Proteomes" id="UP000499080"/>
    </source>
</evidence>
<gene>
    <name evidence="1" type="ORF">AVEN_96707_1</name>
</gene>
<sequence>MTFFPQGLYTEKILQRLRLENSKALSTPCDVAKSQEGDTVMVDVPYGKAEGCLQYLAEATMPGIAFAVAFASRALCKLTKDDRKLVKRIYRYLRGTSKFGRL</sequence>
<proteinExistence type="predicted"/>
<accession>A0A4Y2E8C2</accession>